<name>A0AAW2DMV7_9ROSI</name>
<reference evidence="2 3" key="1">
    <citation type="submission" date="2024-01" db="EMBL/GenBank/DDBJ databases">
        <title>A telomere-to-telomere, gap-free genome of sweet tea (Lithocarpus litseifolius).</title>
        <authorList>
            <person name="Zhou J."/>
        </authorList>
    </citation>
    <scope>NUCLEOTIDE SEQUENCE [LARGE SCALE GENOMIC DNA]</scope>
    <source>
        <strain evidence="2">Zhou-2022a</strain>
        <tissue evidence="2">Leaf</tissue>
    </source>
</reference>
<keyword evidence="1" id="KW-0732">Signal</keyword>
<proteinExistence type="predicted"/>
<dbReference type="Proteomes" id="UP001459277">
    <property type="component" value="Unassembled WGS sequence"/>
</dbReference>
<organism evidence="2 3">
    <name type="scientific">Lithocarpus litseifolius</name>
    <dbReference type="NCBI Taxonomy" id="425828"/>
    <lineage>
        <taxon>Eukaryota</taxon>
        <taxon>Viridiplantae</taxon>
        <taxon>Streptophyta</taxon>
        <taxon>Embryophyta</taxon>
        <taxon>Tracheophyta</taxon>
        <taxon>Spermatophyta</taxon>
        <taxon>Magnoliopsida</taxon>
        <taxon>eudicotyledons</taxon>
        <taxon>Gunneridae</taxon>
        <taxon>Pentapetalae</taxon>
        <taxon>rosids</taxon>
        <taxon>fabids</taxon>
        <taxon>Fagales</taxon>
        <taxon>Fagaceae</taxon>
        <taxon>Lithocarpus</taxon>
    </lineage>
</organism>
<evidence type="ECO:0000313" key="2">
    <source>
        <dbReference type="EMBL" id="KAL0011449.1"/>
    </source>
</evidence>
<dbReference type="PANTHER" id="PTHR36896:SF2">
    <property type="entry name" value="OS01G0729500 PROTEIN"/>
    <property type="match status" value="1"/>
</dbReference>
<evidence type="ECO:0000256" key="1">
    <source>
        <dbReference type="SAM" id="SignalP"/>
    </source>
</evidence>
<protein>
    <submittedName>
        <fullName evidence="2">Uncharacterized protein</fullName>
    </submittedName>
</protein>
<evidence type="ECO:0000313" key="3">
    <source>
        <dbReference type="Proteomes" id="UP001459277"/>
    </source>
</evidence>
<keyword evidence="3" id="KW-1185">Reference proteome</keyword>
<feature type="signal peptide" evidence="1">
    <location>
        <begin position="1"/>
        <end position="23"/>
    </location>
</feature>
<dbReference type="EMBL" id="JAZDWU010000002">
    <property type="protein sequence ID" value="KAL0011449.1"/>
    <property type="molecule type" value="Genomic_DNA"/>
</dbReference>
<comment type="caution">
    <text evidence="2">The sequence shown here is derived from an EMBL/GenBank/DDBJ whole genome shotgun (WGS) entry which is preliminary data.</text>
</comment>
<gene>
    <name evidence="2" type="ORF">SO802_006557</name>
</gene>
<dbReference type="AlphaFoldDB" id="A0AAW2DMV7"/>
<feature type="chain" id="PRO_5043923754" evidence="1">
    <location>
        <begin position="24"/>
        <end position="112"/>
    </location>
</feature>
<accession>A0AAW2DMV7</accession>
<sequence>MGFGLRILVSILVVFLLLQTLTATSSSSGRKPLARNKNRQIIPPNCTHRVSESQCSQTPQCRWCKSQSLDDTCFTRSEAWRLPLQEDTNLTVTTIQAIWFFFHRQRLSAGVC</sequence>
<dbReference type="PANTHER" id="PTHR36896">
    <property type="entry name" value="OS01G0729500 PROTEIN"/>
    <property type="match status" value="1"/>
</dbReference>